<dbReference type="EMBL" id="CVRI01000065">
    <property type="protein sequence ID" value="CRL05688.1"/>
    <property type="molecule type" value="Genomic_DNA"/>
</dbReference>
<organism evidence="1 2">
    <name type="scientific">Clunio marinus</name>
    <dbReference type="NCBI Taxonomy" id="568069"/>
    <lineage>
        <taxon>Eukaryota</taxon>
        <taxon>Metazoa</taxon>
        <taxon>Ecdysozoa</taxon>
        <taxon>Arthropoda</taxon>
        <taxon>Hexapoda</taxon>
        <taxon>Insecta</taxon>
        <taxon>Pterygota</taxon>
        <taxon>Neoptera</taxon>
        <taxon>Endopterygota</taxon>
        <taxon>Diptera</taxon>
        <taxon>Nematocera</taxon>
        <taxon>Chironomoidea</taxon>
        <taxon>Chironomidae</taxon>
        <taxon>Clunio</taxon>
    </lineage>
</organism>
<name>A0A1J1J033_9DIPT</name>
<accession>A0A1J1J033</accession>
<protein>
    <submittedName>
        <fullName evidence="1">CLUMA_CG018720, isoform A</fullName>
    </submittedName>
</protein>
<proteinExistence type="predicted"/>
<reference evidence="1 2" key="1">
    <citation type="submission" date="2015-04" db="EMBL/GenBank/DDBJ databases">
        <authorList>
            <person name="Syromyatnikov M.Y."/>
            <person name="Popov V.N."/>
        </authorList>
    </citation>
    <scope>NUCLEOTIDE SEQUENCE [LARGE SCALE GENOMIC DNA]</scope>
</reference>
<dbReference type="AlphaFoldDB" id="A0A1J1J033"/>
<evidence type="ECO:0000313" key="1">
    <source>
        <dbReference type="EMBL" id="CRL05688.1"/>
    </source>
</evidence>
<gene>
    <name evidence="1" type="ORF">CLUMA_CG018720</name>
</gene>
<evidence type="ECO:0000313" key="2">
    <source>
        <dbReference type="Proteomes" id="UP000183832"/>
    </source>
</evidence>
<sequence>MIFTSTKNTKYEIVNGISCLGTSRGWAKVEKVLVEGFAFLFLLSSFIQHDTIVYFWKALLPSASSLCQTVSYELISEKCEHKSRDGKNITLS</sequence>
<dbReference type="Proteomes" id="UP000183832">
    <property type="component" value="Unassembled WGS sequence"/>
</dbReference>
<keyword evidence="2" id="KW-1185">Reference proteome</keyword>